<evidence type="ECO:0000313" key="1">
    <source>
        <dbReference type="EMBL" id="KAJ3813336.1"/>
    </source>
</evidence>
<organism evidence="1 2">
    <name type="scientific">Lentinula aff. lateritia</name>
    <dbReference type="NCBI Taxonomy" id="2804960"/>
    <lineage>
        <taxon>Eukaryota</taxon>
        <taxon>Fungi</taxon>
        <taxon>Dikarya</taxon>
        <taxon>Basidiomycota</taxon>
        <taxon>Agaricomycotina</taxon>
        <taxon>Agaricomycetes</taxon>
        <taxon>Agaricomycetidae</taxon>
        <taxon>Agaricales</taxon>
        <taxon>Marasmiineae</taxon>
        <taxon>Omphalotaceae</taxon>
        <taxon>Lentinula</taxon>
    </lineage>
</organism>
<dbReference type="Proteomes" id="UP001163835">
    <property type="component" value="Unassembled WGS sequence"/>
</dbReference>
<sequence>MHHFLLLVLIVAAAHAAPSIAPNRDLLIEAPLSHVHPWTPLYMRSQGAGDESEHSDGGQRPNSNRPNRTQRPNGPRRFIVMVEFTGAAGDTQDGLLPVHDPPVPIRVHARVDAHLFRIYGYGERSIDCDVRFPNGVAYMLRDVEAGFTFRFQWDGERDWENVELLRGQ</sequence>
<comment type="caution">
    <text evidence="1">The sequence shown here is derived from an EMBL/GenBank/DDBJ whole genome shotgun (WGS) entry which is preliminary data.</text>
</comment>
<accession>A0ACC1U9S9</accession>
<proteinExistence type="predicted"/>
<protein>
    <submittedName>
        <fullName evidence="1">Uncharacterized protein</fullName>
    </submittedName>
</protein>
<dbReference type="EMBL" id="MU794996">
    <property type="protein sequence ID" value="KAJ3813336.1"/>
    <property type="molecule type" value="Genomic_DNA"/>
</dbReference>
<name>A0ACC1U9S9_9AGAR</name>
<keyword evidence="2" id="KW-1185">Reference proteome</keyword>
<gene>
    <name evidence="1" type="ORF">F5876DRAFT_73990</name>
</gene>
<evidence type="ECO:0000313" key="2">
    <source>
        <dbReference type="Proteomes" id="UP001163835"/>
    </source>
</evidence>
<reference evidence="1" key="1">
    <citation type="submission" date="2022-09" db="EMBL/GenBank/DDBJ databases">
        <title>A Global Phylogenomic Analysis of the Shiitake Genus Lentinula.</title>
        <authorList>
            <consortium name="DOE Joint Genome Institute"/>
            <person name="Sierra-Patev S."/>
            <person name="Min B."/>
            <person name="Naranjo-Ortiz M."/>
            <person name="Looney B."/>
            <person name="Konkel Z."/>
            <person name="Slot J.C."/>
            <person name="Sakamoto Y."/>
            <person name="Steenwyk J.L."/>
            <person name="Rokas A."/>
            <person name="Carro J."/>
            <person name="Camarero S."/>
            <person name="Ferreira P."/>
            <person name="Molpeceres G."/>
            <person name="Ruiz-Duenas F.J."/>
            <person name="Serrano A."/>
            <person name="Henrissat B."/>
            <person name="Drula E."/>
            <person name="Hughes K.W."/>
            <person name="Mata J.L."/>
            <person name="Ishikawa N.K."/>
            <person name="Vargas-Isla R."/>
            <person name="Ushijima S."/>
            <person name="Smith C.A."/>
            <person name="Ahrendt S."/>
            <person name="Andreopoulos W."/>
            <person name="He G."/>
            <person name="Labutti K."/>
            <person name="Lipzen A."/>
            <person name="Ng V."/>
            <person name="Riley R."/>
            <person name="Sandor L."/>
            <person name="Barry K."/>
            <person name="Martinez A.T."/>
            <person name="Xiao Y."/>
            <person name="Gibbons J.G."/>
            <person name="Terashima K."/>
            <person name="Grigoriev I.V."/>
            <person name="Hibbett D.S."/>
        </authorList>
    </citation>
    <scope>NUCLEOTIDE SEQUENCE</scope>
    <source>
        <strain evidence="1">TMI1499</strain>
    </source>
</reference>